<sequence>MKSLPIQPSGERPALGARLRAVREQQHMTLEQMSQVTELSKGFISRVERDLTSPSVSSLLTMCQVLGISAGHLLEPTGAATVEWDKAPKVSVSEEGADVRMMTPPGNESHQVTRSILEPGSKGDPELHTFPCDEKSVHVTQGSIVIVHPEGEVTLNAGDSMVLPGTEPHTWYNPSKKEQCIILSVMVGLKA</sequence>
<dbReference type="Gene3D" id="2.60.120.10">
    <property type="entry name" value="Jelly Rolls"/>
    <property type="match status" value="1"/>
</dbReference>
<dbReference type="RefSeq" id="WP_185769185.1">
    <property type="nucleotide sequence ID" value="NZ_CP046883.1"/>
</dbReference>
<dbReference type="InterPro" id="IPR001387">
    <property type="entry name" value="Cro/C1-type_HTH"/>
</dbReference>
<dbReference type="GO" id="GO:0003700">
    <property type="term" value="F:DNA-binding transcription factor activity"/>
    <property type="evidence" value="ECO:0007669"/>
    <property type="project" value="TreeGrafter"/>
</dbReference>
<dbReference type="SUPFAM" id="SSF47413">
    <property type="entry name" value="lambda repressor-like DNA-binding domains"/>
    <property type="match status" value="1"/>
</dbReference>
<dbReference type="PROSITE" id="PS50943">
    <property type="entry name" value="HTH_CROC1"/>
    <property type="match status" value="1"/>
</dbReference>
<name>A0A7G7YMA7_9CORY</name>
<dbReference type="Gene3D" id="1.10.260.40">
    <property type="entry name" value="lambda repressor-like DNA-binding domains"/>
    <property type="match status" value="1"/>
</dbReference>
<evidence type="ECO:0000313" key="1">
    <source>
        <dbReference type="EMBL" id="QNH95627.1"/>
    </source>
</evidence>
<protein>
    <submittedName>
        <fullName evidence="1">Helix-turn-helix domain-containing protein</fullName>
    </submittedName>
</protein>
<dbReference type="InterPro" id="IPR011051">
    <property type="entry name" value="RmlC_Cupin_sf"/>
</dbReference>
<dbReference type="PANTHER" id="PTHR46797">
    <property type="entry name" value="HTH-TYPE TRANSCRIPTIONAL REGULATOR"/>
    <property type="match status" value="1"/>
</dbReference>
<dbReference type="GO" id="GO:0003677">
    <property type="term" value="F:DNA binding"/>
    <property type="evidence" value="ECO:0007669"/>
    <property type="project" value="InterPro"/>
</dbReference>
<dbReference type="CDD" id="cd00093">
    <property type="entry name" value="HTH_XRE"/>
    <property type="match status" value="1"/>
</dbReference>
<dbReference type="Pfam" id="PF07883">
    <property type="entry name" value="Cupin_2"/>
    <property type="match status" value="1"/>
</dbReference>
<dbReference type="CDD" id="cd02209">
    <property type="entry name" value="cupin_XRE_C"/>
    <property type="match status" value="1"/>
</dbReference>
<dbReference type="Pfam" id="PF01381">
    <property type="entry name" value="HTH_3"/>
    <property type="match status" value="1"/>
</dbReference>
<dbReference type="InterPro" id="IPR014710">
    <property type="entry name" value="RmlC-like_jellyroll"/>
</dbReference>
<dbReference type="InterPro" id="IPR050807">
    <property type="entry name" value="TransReg_Diox_bact_type"/>
</dbReference>
<organism evidence="1 2">
    <name type="scientific">Corynebacterium anserum</name>
    <dbReference type="NCBI Taxonomy" id="2684406"/>
    <lineage>
        <taxon>Bacteria</taxon>
        <taxon>Bacillati</taxon>
        <taxon>Actinomycetota</taxon>
        <taxon>Actinomycetes</taxon>
        <taxon>Mycobacteriales</taxon>
        <taxon>Corynebacteriaceae</taxon>
        <taxon>Corynebacterium</taxon>
    </lineage>
</organism>
<evidence type="ECO:0000313" key="2">
    <source>
        <dbReference type="Proteomes" id="UP000515275"/>
    </source>
</evidence>
<dbReference type="InterPro" id="IPR013096">
    <property type="entry name" value="Cupin_2"/>
</dbReference>
<dbReference type="InterPro" id="IPR010982">
    <property type="entry name" value="Lambda_DNA-bd_dom_sf"/>
</dbReference>
<accession>A0A7G7YMA7</accession>
<dbReference type="EMBL" id="CP046883">
    <property type="protein sequence ID" value="QNH95627.1"/>
    <property type="molecule type" value="Genomic_DNA"/>
</dbReference>
<dbReference type="Proteomes" id="UP000515275">
    <property type="component" value="Chromosome"/>
</dbReference>
<dbReference type="PANTHER" id="PTHR46797:SF1">
    <property type="entry name" value="METHYLPHOSPHONATE SYNTHASE"/>
    <property type="match status" value="1"/>
</dbReference>
<keyword evidence="2" id="KW-1185">Reference proteome</keyword>
<gene>
    <name evidence="1" type="ORF">GP473_02060</name>
</gene>
<dbReference type="AlphaFoldDB" id="A0A7G7YMA7"/>
<dbReference type="SMART" id="SM00530">
    <property type="entry name" value="HTH_XRE"/>
    <property type="match status" value="1"/>
</dbReference>
<reference evidence="1 2" key="1">
    <citation type="submission" date="2019-12" db="EMBL/GenBank/DDBJ databases">
        <title>Corynebacterium sp. nov., isolated from feces of the Anser Albifrons in China.</title>
        <authorList>
            <person name="Liu Q."/>
        </authorList>
    </citation>
    <scope>NUCLEOTIDE SEQUENCE [LARGE SCALE GENOMIC DNA]</scope>
    <source>
        <strain evidence="1 2">23H37-10</strain>
    </source>
</reference>
<proteinExistence type="predicted"/>
<dbReference type="KEGG" id="cans:GP473_02060"/>
<dbReference type="GO" id="GO:0005829">
    <property type="term" value="C:cytosol"/>
    <property type="evidence" value="ECO:0007669"/>
    <property type="project" value="TreeGrafter"/>
</dbReference>
<dbReference type="SUPFAM" id="SSF51182">
    <property type="entry name" value="RmlC-like cupins"/>
    <property type="match status" value="1"/>
</dbReference>